<evidence type="ECO:0000256" key="1">
    <source>
        <dbReference type="ARBA" id="ARBA00022475"/>
    </source>
</evidence>
<comment type="pathway">
    <text evidence="10">Lipid metabolism; phospholipid metabolism.</text>
</comment>
<dbReference type="InterPro" id="IPR003811">
    <property type="entry name" value="G3P_acylTferase_PlsY"/>
</dbReference>
<dbReference type="GO" id="GO:0005886">
    <property type="term" value="C:plasma membrane"/>
    <property type="evidence" value="ECO:0007669"/>
    <property type="project" value="UniProtKB-SubCell"/>
</dbReference>
<keyword evidence="6 10" id="KW-0443">Lipid metabolism</keyword>
<comment type="function">
    <text evidence="10">Catalyzes the transfer of an acyl group from acyl-phosphate (acyl-PO(4)) to glycerol-3-phosphate (G3P) to form lysophosphatidic acid (LPA). This enzyme utilizes acyl-phosphate as fatty acyl donor, but not acyl-CoA or acyl-ACP.</text>
</comment>
<reference evidence="11 12" key="2">
    <citation type="submission" date="2019-01" db="EMBL/GenBank/DDBJ databases">
        <title>Tautonia sociabilis, a novel thermotolerant planctomycete of Isosphaeraceae family, isolated from a 4000 m deep subterranean habitat.</title>
        <authorList>
            <person name="Kovaleva O.L."/>
            <person name="Elcheninov A.G."/>
            <person name="Van Heerden E."/>
            <person name="Toshchakov S.V."/>
            <person name="Novikov A."/>
            <person name="Bonch-Osmolovskaya E.A."/>
            <person name="Kublanov I.V."/>
        </authorList>
    </citation>
    <scope>NUCLEOTIDE SEQUENCE [LARGE SCALE GENOMIC DNA]</scope>
    <source>
        <strain evidence="11 12">GM2012</strain>
    </source>
</reference>
<name>A0A432MHY0_9BACT</name>
<keyword evidence="12" id="KW-1185">Reference proteome</keyword>
<dbReference type="GO" id="GO:0043772">
    <property type="term" value="F:acyl-phosphate glycerol-3-phosphate acyltransferase activity"/>
    <property type="evidence" value="ECO:0007669"/>
    <property type="project" value="UniProtKB-UniRule"/>
</dbReference>
<organism evidence="11 12">
    <name type="scientific">Tautonia sociabilis</name>
    <dbReference type="NCBI Taxonomy" id="2080755"/>
    <lineage>
        <taxon>Bacteria</taxon>
        <taxon>Pseudomonadati</taxon>
        <taxon>Planctomycetota</taxon>
        <taxon>Planctomycetia</taxon>
        <taxon>Isosphaerales</taxon>
        <taxon>Isosphaeraceae</taxon>
        <taxon>Tautonia</taxon>
    </lineage>
</organism>
<comment type="caution">
    <text evidence="11">The sequence shown here is derived from an EMBL/GenBank/DDBJ whole genome shotgun (WGS) entry which is preliminary data.</text>
</comment>
<evidence type="ECO:0000256" key="8">
    <source>
        <dbReference type="ARBA" id="ARBA00023209"/>
    </source>
</evidence>
<dbReference type="SMART" id="SM01207">
    <property type="entry name" value="G3P_acyltransf"/>
    <property type="match status" value="1"/>
</dbReference>
<dbReference type="AlphaFoldDB" id="A0A432MHY0"/>
<dbReference type="UniPathway" id="UPA00085"/>
<comment type="catalytic activity">
    <reaction evidence="10">
        <text>an acyl phosphate + sn-glycerol 3-phosphate = a 1-acyl-sn-glycero-3-phosphate + phosphate</text>
        <dbReference type="Rhea" id="RHEA:34075"/>
        <dbReference type="ChEBI" id="CHEBI:43474"/>
        <dbReference type="ChEBI" id="CHEBI:57597"/>
        <dbReference type="ChEBI" id="CHEBI:57970"/>
        <dbReference type="ChEBI" id="CHEBI:59918"/>
        <dbReference type="EC" id="2.3.1.275"/>
    </reaction>
</comment>
<keyword evidence="9 10" id="KW-1208">Phospholipid metabolism</keyword>
<evidence type="ECO:0000256" key="7">
    <source>
        <dbReference type="ARBA" id="ARBA00023136"/>
    </source>
</evidence>
<keyword evidence="2 10" id="KW-0444">Lipid biosynthesis</keyword>
<feature type="transmembrane region" description="Helical" evidence="10">
    <location>
        <begin position="115"/>
        <end position="139"/>
    </location>
</feature>
<keyword evidence="8 10" id="KW-0594">Phospholipid biosynthesis</keyword>
<accession>A0A432MHY0</accession>
<keyword evidence="5 10" id="KW-1133">Transmembrane helix</keyword>
<evidence type="ECO:0000256" key="9">
    <source>
        <dbReference type="ARBA" id="ARBA00023264"/>
    </source>
</evidence>
<feature type="transmembrane region" description="Helical" evidence="10">
    <location>
        <begin position="85"/>
        <end position="103"/>
    </location>
</feature>
<dbReference type="InterPro" id="IPR015943">
    <property type="entry name" value="WD40/YVTN_repeat-like_dom_sf"/>
</dbReference>
<keyword evidence="7 10" id="KW-0472">Membrane</keyword>
<evidence type="ECO:0000313" key="12">
    <source>
        <dbReference type="Proteomes" id="UP000280296"/>
    </source>
</evidence>
<dbReference type="Gene3D" id="2.130.10.10">
    <property type="entry name" value="YVTN repeat-like/Quinoprotein amine dehydrogenase"/>
    <property type="match status" value="1"/>
</dbReference>
<evidence type="ECO:0000313" key="11">
    <source>
        <dbReference type="EMBL" id="RUL86735.1"/>
    </source>
</evidence>
<keyword evidence="11" id="KW-0012">Acyltransferase</keyword>
<evidence type="ECO:0000256" key="2">
    <source>
        <dbReference type="ARBA" id="ARBA00022516"/>
    </source>
</evidence>
<comment type="subunit">
    <text evidence="10">Probably interacts with PlsX.</text>
</comment>
<dbReference type="InterPro" id="IPR011044">
    <property type="entry name" value="Quino_amine_DH_bsu"/>
</dbReference>
<dbReference type="EC" id="2.3.1.275" evidence="10"/>
<feature type="transmembrane region" description="Helical" evidence="10">
    <location>
        <begin position="220"/>
        <end position="242"/>
    </location>
</feature>
<evidence type="ECO:0000256" key="10">
    <source>
        <dbReference type="HAMAP-Rule" id="MF_01043"/>
    </source>
</evidence>
<reference evidence="11 12" key="1">
    <citation type="submission" date="2018-12" db="EMBL/GenBank/DDBJ databases">
        <authorList>
            <person name="Toschakov S.V."/>
        </authorList>
    </citation>
    <scope>NUCLEOTIDE SEQUENCE [LARGE SCALE GENOMIC DNA]</scope>
    <source>
        <strain evidence="11 12">GM2012</strain>
    </source>
</reference>
<dbReference type="RefSeq" id="WP_126726397.1">
    <property type="nucleotide sequence ID" value="NZ_RYZH01000030.1"/>
</dbReference>
<comment type="subcellular location">
    <subcellularLocation>
        <location evidence="10">Cell membrane</location>
        <topology evidence="10">Multi-pass membrane protein</topology>
    </subcellularLocation>
</comment>
<keyword evidence="3 10" id="KW-0808">Transferase</keyword>
<dbReference type="HAMAP" id="MF_01043">
    <property type="entry name" value="PlsY"/>
    <property type="match status" value="1"/>
</dbReference>
<evidence type="ECO:0000256" key="3">
    <source>
        <dbReference type="ARBA" id="ARBA00022679"/>
    </source>
</evidence>
<dbReference type="OrthoDB" id="9777124at2"/>
<feature type="transmembrane region" description="Helical" evidence="10">
    <location>
        <begin position="170"/>
        <end position="190"/>
    </location>
</feature>
<sequence>MTLALSVLATLLAYLIGSIPFGFLTARWAKGIDIRTVGSGNVGATNVGRVLGFKYFVLVMLLDLAKGLGPTLGFPAAVEELTGRAVPLLAVPVALAAIVGHNYPVYLRFRGGKGVATSLGAVLALDPTAAAAAAVGFLVVLAITRYVSMSSILGGTVFVAVHFSRYRGPWSASDAATASLIVVLYLMLIYRHRSNLRRIREGTESKVGAPKPRREGRVGLAVLGALGAIAATVAVGAGVTLARRPAPTLRIGGTELVEVSRVRTGYQRAESLTFADGGRVLAVACPRYNRAVLYRVDEDGRATHLRDLRLPGRPVAVRASGGRLFVLQRPHGDARHLEEGFWEAFDLQGNPVGSKFRVGWDPDDLAFSPDGRWAFVLTSGHAEGEQGKPDPALVVVSVGDRTEDHRILARLSLTVPGDDPERIVLSESARHAAIVLAGSRQIAGVDLSDPASPVETGRVPLANLEVPYMSPIGEDGGDAILMPVDSDRETVLVEDAPGVAGPLLVSTLPRGSALELVDGRERRAKGRLPLRGPLNMGSIIPTGLTYCPDLGVLAVADRSGGVRIVAFRDRQRGESVEVASSSRAHDSRPITR</sequence>
<protein>
    <recommendedName>
        <fullName evidence="10">Glycerol-3-phosphate acyltransferase</fullName>
    </recommendedName>
    <alternativeName>
        <fullName evidence="10">Acyl-PO4 G3P acyltransferase</fullName>
    </alternativeName>
    <alternativeName>
        <fullName evidence="10">Acyl-phosphate--glycerol-3-phosphate acyltransferase</fullName>
    </alternativeName>
    <alternativeName>
        <fullName evidence="10">G3P acyltransferase</fullName>
        <shortName evidence="10">GPAT</shortName>
        <ecNumber evidence="10">2.3.1.275</ecNumber>
    </alternativeName>
    <alternativeName>
        <fullName evidence="10">Lysophosphatidic acid synthase</fullName>
        <shortName evidence="10">LPA synthase</shortName>
    </alternativeName>
</protein>
<keyword evidence="1 10" id="KW-1003">Cell membrane</keyword>
<dbReference type="Pfam" id="PF02660">
    <property type="entry name" value="G3P_acyltransf"/>
    <property type="match status" value="1"/>
</dbReference>
<keyword evidence="4 10" id="KW-0812">Transmembrane</keyword>
<gene>
    <name evidence="10 11" type="primary">plsY</name>
    <name evidence="11" type="ORF">TsocGM_15635</name>
</gene>
<dbReference type="GO" id="GO:0008654">
    <property type="term" value="P:phospholipid biosynthetic process"/>
    <property type="evidence" value="ECO:0007669"/>
    <property type="project" value="UniProtKB-UniRule"/>
</dbReference>
<dbReference type="NCBIfam" id="TIGR00023">
    <property type="entry name" value="glycerol-3-phosphate 1-O-acyltransferase PlsY"/>
    <property type="match status" value="1"/>
</dbReference>
<dbReference type="EMBL" id="RYZH01000030">
    <property type="protein sequence ID" value="RUL86735.1"/>
    <property type="molecule type" value="Genomic_DNA"/>
</dbReference>
<comment type="similarity">
    <text evidence="10">Belongs to the PlsY family.</text>
</comment>
<proteinExistence type="inferred from homology"/>
<dbReference type="Proteomes" id="UP000280296">
    <property type="component" value="Unassembled WGS sequence"/>
</dbReference>
<evidence type="ECO:0000256" key="5">
    <source>
        <dbReference type="ARBA" id="ARBA00022989"/>
    </source>
</evidence>
<dbReference type="PANTHER" id="PTHR30309:SF0">
    <property type="entry name" value="GLYCEROL-3-PHOSPHATE ACYLTRANSFERASE-RELATED"/>
    <property type="match status" value="1"/>
</dbReference>
<dbReference type="SUPFAM" id="SSF50969">
    <property type="entry name" value="YVTN repeat-like/Quinoprotein amine dehydrogenase"/>
    <property type="match status" value="1"/>
</dbReference>
<evidence type="ECO:0000256" key="6">
    <source>
        <dbReference type="ARBA" id="ARBA00023098"/>
    </source>
</evidence>
<evidence type="ECO:0000256" key="4">
    <source>
        <dbReference type="ARBA" id="ARBA00022692"/>
    </source>
</evidence>
<dbReference type="PANTHER" id="PTHR30309">
    <property type="entry name" value="INNER MEMBRANE PROTEIN YGIH"/>
    <property type="match status" value="1"/>
</dbReference>